<reference evidence="1" key="1">
    <citation type="journal article" date="2020" name="Nat. Commun.">
        <title>Large-scale genome sequencing of mycorrhizal fungi provides insights into the early evolution of symbiotic traits.</title>
        <authorList>
            <person name="Miyauchi S."/>
            <person name="Kiss E."/>
            <person name="Kuo A."/>
            <person name="Drula E."/>
            <person name="Kohler A."/>
            <person name="Sanchez-Garcia M."/>
            <person name="Morin E."/>
            <person name="Andreopoulos B."/>
            <person name="Barry K.W."/>
            <person name="Bonito G."/>
            <person name="Buee M."/>
            <person name="Carver A."/>
            <person name="Chen C."/>
            <person name="Cichocki N."/>
            <person name="Clum A."/>
            <person name="Culley D."/>
            <person name="Crous P.W."/>
            <person name="Fauchery L."/>
            <person name="Girlanda M."/>
            <person name="Hayes R.D."/>
            <person name="Keri Z."/>
            <person name="LaButti K."/>
            <person name="Lipzen A."/>
            <person name="Lombard V."/>
            <person name="Magnuson J."/>
            <person name="Maillard F."/>
            <person name="Murat C."/>
            <person name="Nolan M."/>
            <person name="Ohm R.A."/>
            <person name="Pangilinan J."/>
            <person name="Pereira M.F."/>
            <person name="Perotto S."/>
            <person name="Peter M."/>
            <person name="Pfister S."/>
            <person name="Riley R."/>
            <person name="Sitrit Y."/>
            <person name="Stielow J.B."/>
            <person name="Szollosi G."/>
            <person name="Zifcakova L."/>
            <person name="Stursova M."/>
            <person name="Spatafora J.W."/>
            <person name="Tedersoo L."/>
            <person name="Vaario L.M."/>
            <person name="Yamada A."/>
            <person name="Yan M."/>
            <person name="Wang P."/>
            <person name="Xu J."/>
            <person name="Bruns T."/>
            <person name="Baldrian P."/>
            <person name="Vilgalys R."/>
            <person name="Dunand C."/>
            <person name="Henrissat B."/>
            <person name="Grigoriev I.V."/>
            <person name="Hibbett D."/>
            <person name="Nagy L.G."/>
            <person name="Martin F.M."/>
        </authorList>
    </citation>
    <scope>NUCLEOTIDE SEQUENCE</scope>
    <source>
        <strain evidence="1">UH-Tt-Lm1</strain>
    </source>
</reference>
<proteinExistence type="predicted"/>
<organism evidence="1 2">
    <name type="scientific">Thelephora terrestris</name>
    <dbReference type="NCBI Taxonomy" id="56493"/>
    <lineage>
        <taxon>Eukaryota</taxon>
        <taxon>Fungi</taxon>
        <taxon>Dikarya</taxon>
        <taxon>Basidiomycota</taxon>
        <taxon>Agaricomycotina</taxon>
        <taxon>Agaricomycetes</taxon>
        <taxon>Thelephorales</taxon>
        <taxon>Thelephoraceae</taxon>
        <taxon>Thelephora</taxon>
    </lineage>
</organism>
<gene>
    <name evidence="1" type="ORF">BJ322DRAFT_1037651</name>
</gene>
<evidence type="ECO:0000313" key="1">
    <source>
        <dbReference type="EMBL" id="KAF9790647.1"/>
    </source>
</evidence>
<name>A0A9P6HN21_9AGAM</name>
<sequence>MTGDFTSTSSGNEINASLPKLFARYDPDICVCGCQHGGCVPQRSYAGPKNDPISDGDRGALITFGVNGKCGFSVKSALEKRYAGLDGRDDLMFVGFRSAVSIRFEWKAYEKWTHQNATRSGL</sequence>
<dbReference type="EMBL" id="WIUZ02000002">
    <property type="protein sequence ID" value="KAF9790647.1"/>
    <property type="molecule type" value="Genomic_DNA"/>
</dbReference>
<keyword evidence="2" id="KW-1185">Reference proteome</keyword>
<dbReference type="OrthoDB" id="2735520at2759"/>
<accession>A0A9P6HN21</accession>
<evidence type="ECO:0000313" key="2">
    <source>
        <dbReference type="Proteomes" id="UP000736335"/>
    </source>
</evidence>
<protein>
    <submittedName>
        <fullName evidence="1">Uncharacterized protein</fullName>
    </submittedName>
</protein>
<comment type="caution">
    <text evidence="1">The sequence shown here is derived from an EMBL/GenBank/DDBJ whole genome shotgun (WGS) entry which is preliminary data.</text>
</comment>
<dbReference type="AlphaFoldDB" id="A0A9P6HN21"/>
<dbReference type="Proteomes" id="UP000736335">
    <property type="component" value="Unassembled WGS sequence"/>
</dbReference>
<reference evidence="1" key="2">
    <citation type="submission" date="2020-11" db="EMBL/GenBank/DDBJ databases">
        <authorList>
            <consortium name="DOE Joint Genome Institute"/>
            <person name="Kuo A."/>
            <person name="Miyauchi S."/>
            <person name="Kiss E."/>
            <person name="Drula E."/>
            <person name="Kohler A."/>
            <person name="Sanchez-Garcia M."/>
            <person name="Andreopoulos B."/>
            <person name="Barry K.W."/>
            <person name="Bonito G."/>
            <person name="Buee M."/>
            <person name="Carver A."/>
            <person name="Chen C."/>
            <person name="Cichocki N."/>
            <person name="Clum A."/>
            <person name="Culley D."/>
            <person name="Crous P.W."/>
            <person name="Fauchery L."/>
            <person name="Girlanda M."/>
            <person name="Hayes R."/>
            <person name="Keri Z."/>
            <person name="Labutti K."/>
            <person name="Lipzen A."/>
            <person name="Lombard V."/>
            <person name="Magnuson J."/>
            <person name="Maillard F."/>
            <person name="Morin E."/>
            <person name="Murat C."/>
            <person name="Nolan M."/>
            <person name="Ohm R."/>
            <person name="Pangilinan J."/>
            <person name="Pereira M."/>
            <person name="Perotto S."/>
            <person name="Peter M."/>
            <person name="Riley R."/>
            <person name="Sitrit Y."/>
            <person name="Stielow B."/>
            <person name="Szollosi G."/>
            <person name="Zifcakova L."/>
            <person name="Stursova M."/>
            <person name="Spatafora J.W."/>
            <person name="Tedersoo L."/>
            <person name="Vaario L.-M."/>
            <person name="Yamada A."/>
            <person name="Yan M."/>
            <person name="Wang P."/>
            <person name="Xu J."/>
            <person name="Bruns T."/>
            <person name="Baldrian P."/>
            <person name="Vilgalys R."/>
            <person name="Henrissat B."/>
            <person name="Grigoriev I.V."/>
            <person name="Hibbett D."/>
            <person name="Nagy L.G."/>
            <person name="Martin F.M."/>
        </authorList>
    </citation>
    <scope>NUCLEOTIDE SEQUENCE</scope>
    <source>
        <strain evidence="1">UH-Tt-Lm1</strain>
    </source>
</reference>